<dbReference type="SUPFAM" id="SSF46785">
    <property type="entry name" value="Winged helix' DNA-binding domain"/>
    <property type="match status" value="1"/>
</dbReference>
<keyword evidence="2" id="KW-0805">Transcription regulation</keyword>
<dbReference type="PROSITE" id="PS50931">
    <property type="entry name" value="HTH_LYSR"/>
    <property type="match status" value="1"/>
</dbReference>
<dbReference type="InterPro" id="IPR058163">
    <property type="entry name" value="LysR-type_TF_proteobact-type"/>
</dbReference>
<dbReference type="InterPro" id="IPR000847">
    <property type="entry name" value="LysR_HTH_N"/>
</dbReference>
<dbReference type="InterPro" id="IPR036388">
    <property type="entry name" value="WH-like_DNA-bd_sf"/>
</dbReference>
<dbReference type="Gene3D" id="3.40.190.10">
    <property type="entry name" value="Periplasmic binding protein-like II"/>
    <property type="match status" value="2"/>
</dbReference>
<dbReference type="Pfam" id="PF00126">
    <property type="entry name" value="HTH_1"/>
    <property type="match status" value="1"/>
</dbReference>
<evidence type="ECO:0000259" key="5">
    <source>
        <dbReference type="PROSITE" id="PS50931"/>
    </source>
</evidence>
<evidence type="ECO:0000256" key="3">
    <source>
        <dbReference type="ARBA" id="ARBA00023125"/>
    </source>
</evidence>
<organism evidence="6 7">
    <name type="scientific">Pseudochelatococcus lubricantis</name>
    <dbReference type="NCBI Taxonomy" id="1538102"/>
    <lineage>
        <taxon>Bacteria</taxon>
        <taxon>Pseudomonadati</taxon>
        <taxon>Pseudomonadota</taxon>
        <taxon>Alphaproteobacteria</taxon>
        <taxon>Hyphomicrobiales</taxon>
        <taxon>Chelatococcaceae</taxon>
        <taxon>Pseudochelatococcus</taxon>
    </lineage>
</organism>
<keyword evidence="4" id="KW-0804">Transcription</keyword>
<accession>A0ABX0V4T6</accession>
<dbReference type="RefSeq" id="WP_166955861.1">
    <property type="nucleotide sequence ID" value="NZ_JAASQI010000011.1"/>
</dbReference>
<evidence type="ECO:0000256" key="4">
    <source>
        <dbReference type="ARBA" id="ARBA00023163"/>
    </source>
</evidence>
<dbReference type="Proteomes" id="UP001429580">
    <property type="component" value="Unassembled WGS sequence"/>
</dbReference>
<dbReference type="SUPFAM" id="SSF53850">
    <property type="entry name" value="Periplasmic binding protein-like II"/>
    <property type="match status" value="1"/>
</dbReference>
<comment type="caution">
    <text evidence="6">The sequence shown here is derived from an EMBL/GenBank/DDBJ whole genome shotgun (WGS) entry which is preliminary data.</text>
</comment>
<proteinExistence type="inferred from homology"/>
<sequence>MEQTKRRLPSLKALLFLESVIRTGSVTSAADELSVSHSAVSKQLSHLQEWFGAPLFAEKRKGMIPTPETARLAAVLGEAFDRIQDVLDEVRAGTTPPVKLRVIAPATFAMQWLVPRLPEFHVSGGQPVDVMVRPTHTPEKWLEIPFDVAVRRGDVIPSQFSPCHLFTEELTLAVSSRLLAETGGLDRDGLKKISLLEAATRPGELQAWLQNAGLPKSLARPALRFPHFYVALGAMLAGRGALVVPRFLITDALERGEVVEPWPDSRIVGSEYHVLANPASHEAATCQRFINWVRNLTQPVSQGAA</sequence>
<feature type="domain" description="HTH lysR-type" evidence="5">
    <location>
        <begin position="9"/>
        <end position="66"/>
    </location>
</feature>
<evidence type="ECO:0000313" key="7">
    <source>
        <dbReference type="Proteomes" id="UP001429580"/>
    </source>
</evidence>
<evidence type="ECO:0000256" key="2">
    <source>
        <dbReference type="ARBA" id="ARBA00023015"/>
    </source>
</evidence>
<name>A0ABX0V4T6_9HYPH</name>
<dbReference type="Pfam" id="PF03466">
    <property type="entry name" value="LysR_substrate"/>
    <property type="match status" value="1"/>
</dbReference>
<reference evidence="6 7" key="1">
    <citation type="submission" date="2020-03" db="EMBL/GenBank/DDBJ databases">
        <title>Genomic Encyclopedia of Type Strains, Phase IV (KMG-IV): sequencing the most valuable type-strain genomes for metagenomic binning, comparative biology and taxonomic classification.</title>
        <authorList>
            <person name="Goeker M."/>
        </authorList>
    </citation>
    <scope>NUCLEOTIDE SEQUENCE [LARGE SCALE GENOMIC DNA]</scope>
    <source>
        <strain evidence="6 7">DSM 103870</strain>
    </source>
</reference>
<evidence type="ECO:0000313" key="6">
    <source>
        <dbReference type="EMBL" id="NIJ59952.1"/>
    </source>
</evidence>
<dbReference type="PANTHER" id="PTHR30537:SF74">
    <property type="entry name" value="HTH-TYPE TRANSCRIPTIONAL REGULATOR TRPI"/>
    <property type="match status" value="1"/>
</dbReference>
<dbReference type="PANTHER" id="PTHR30537">
    <property type="entry name" value="HTH-TYPE TRANSCRIPTIONAL REGULATOR"/>
    <property type="match status" value="1"/>
</dbReference>
<dbReference type="InterPro" id="IPR036390">
    <property type="entry name" value="WH_DNA-bd_sf"/>
</dbReference>
<dbReference type="EMBL" id="JAASQI010000011">
    <property type="protein sequence ID" value="NIJ59952.1"/>
    <property type="molecule type" value="Genomic_DNA"/>
</dbReference>
<keyword evidence="3 6" id="KW-0238">DNA-binding</keyword>
<dbReference type="GO" id="GO:0003677">
    <property type="term" value="F:DNA binding"/>
    <property type="evidence" value="ECO:0007669"/>
    <property type="project" value="UniProtKB-KW"/>
</dbReference>
<dbReference type="Gene3D" id="1.10.10.10">
    <property type="entry name" value="Winged helix-like DNA-binding domain superfamily/Winged helix DNA-binding domain"/>
    <property type="match status" value="1"/>
</dbReference>
<keyword evidence="7" id="KW-1185">Reference proteome</keyword>
<dbReference type="InterPro" id="IPR005119">
    <property type="entry name" value="LysR_subst-bd"/>
</dbReference>
<comment type="similarity">
    <text evidence="1">Belongs to the LysR transcriptional regulatory family.</text>
</comment>
<protein>
    <submittedName>
        <fullName evidence="6">DNA-binding transcriptional LysR family regulator</fullName>
    </submittedName>
</protein>
<evidence type="ECO:0000256" key="1">
    <source>
        <dbReference type="ARBA" id="ARBA00009437"/>
    </source>
</evidence>
<gene>
    <name evidence="6" type="ORF">FHS82_003813</name>
</gene>